<evidence type="ECO:0000256" key="6">
    <source>
        <dbReference type="ARBA" id="ARBA00024916"/>
    </source>
</evidence>
<dbReference type="SUPFAM" id="SSF54534">
    <property type="entry name" value="FKBP-like"/>
    <property type="match status" value="1"/>
</dbReference>
<keyword evidence="13" id="KW-1185">Reference proteome</keyword>
<accession>A0A518JRX0</accession>
<keyword evidence="12" id="KW-0251">Elongation factor</keyword>
<evidence type="ECO:0000259" key="10">
    <source>
        <dbReference type="Pfam" id="PF01272"/>
    </source>
</evidence>
<dbReference type="RefSeq" id="WP_145093918.1">
    <property type="nucleotide sequence ID" value="NZ_CP036348.1"/>
</dbReference>
<dbReference type="Pfam" id="PF01272">
    <property type="entry name" value="GreA_GreB"/>
    <property type="match status" value="1"/>
</dbReference>
<dbReference type="Gene3D" id="1.10.287.180">
    <property type="entry name" value="Transcription elongation factor, GreA/GreB, N-terminal domain"/>
    <property type="match status" value="1"/>
</dbReference>
<dbReference type="EMBL" id="CP036348">
    <property type="protein sequence ID" value="QDV68293.1"/>
    <property type="molecule type" value="Genomic_DNA"/>
</dbReference>
<name>A0A518JRX0_9BACT</name>
<dbReference type="FunFam" id="1.10.287.180:FF:000001">
    <property type="entry name" value="Transcription elongation factor GreA"/>
    <property type="match status" value="1"/>
</dbReference>
<dbReference type="GO" id="GO:0003746">
    <property type="term" value="F:translation elongation factor activity"/>
    <property type="evidence" value="ECO:0007669"/>
    <property type="project" value="UniProtKB-KW"/>
</dbReference>
<evidence type="ECO:0000256" key="7">
    <source>
        <dbReference type="ARBA" id="ARBA00030776"/>
    </source>
</evidence>
<evidence type="ECO:0000259" key="11">
    <source>
        <dbReference type="Pfam" id="PF03449"/>
    </source>
</evidence>
<feature type="domain" description="Transcription elongation factor GreA/GreB C-terminal" evidence="10">
    <location>
        <begin position="82"/>
        <end position="156"/>
    </location>
</feature>
<dbReference type="HAMAP" id="MF_00105">
    <property type="entry name" value="GreA_GreB"/>
    <property type="match status" value="1"/>
</dbReference>
<dbReference type="InterPro" id="IPR036953">
    <property type="entry name" value="GreA/GreB_C_sf"/>
</dbReference>
<dbReference type="InterPro" id="IPR006359">
    <property type="entry name" value="Tscrpt_elong_fac_GreA"/>
</dbReference>
<evidence type="ECO:0000256" key="4">
    <source>
        <dbReference type="ARBA" id="ARBA00023125"/>
    </source>
</evidence>
<evidence type="ECO:0000313" key="12">
    <source>
        <dbReference type="EMBL" id="QDV68293.1"/>
    </source>
</evidence>
<gene>
    <name evidence="8 12" type="primary">greA</name>
    <name evidence="12" type="ORF">Poly24_20020</name>
</gene>
<dbReference type="PIRSF" id="PIRSF006092">
    <property type="entry name" value="GreA_GreB"/>
    <property type="match status" value="1"/>
</dbReference>
<evidence type="ECO:0000256" key="5">
    <source>
        <dbReference type="ARBA" id="ARBA00023163"/>
    </source>
</evidence>
<keyword evidence="4 8" id="KW-0238">DNA-binding</keyword>
<dbReference type="AlphaFoldDB" id="A0A518JRX0"/>
<evidence type="ECO:0000256" key="2">
    <source>
        <dbReference type="ARBA" id="ARBA00013729"/>
    </source>
</evidence>
<dbReference type="PANTHER" id="PTHR30437:SF4">
    <property type="entry name" value="TRANSCRIPTION ELONGATION FACTOR GREA"/>
    <property type="match status" value="1"/>
</dbReference>
<dbReference type="GO" id="GO:0070063">
    <property type="term" value="F:RNA polymerase binding"/>
    <property type="evidence" value="ECO:0007669"/>
    <property type="project" value="InterPro"/>
</dbReference>
<keyword evidence="5 8" id="KW-0804">Transcription</keyword>
<dbReference type="GO" id="GO:0006354">
    <property type="term" value="P:DNA-templated transcription elongation"/>
    <property type="evidence" value="ECO:0007669"/>
    <property type="project" value="TreeGrafter"/>
</dbReference>
<dbReference type="GO" id="GO:0032784">
    <property type="term" value="P:regulation of DNA-templated transcription elongation"/>
    <property type="evidence" value="ECO:0007669"/>
    <property type="project" value="UniProtKB-UniRule"/>
</dbReference>
<dbReference type="NCBIfam" id="NF001261">
    <property type="entry name" value="PRK00226.1-2"/>
    <property type="match status" value="1"/>
</dbReference>
<reference evidence="12 13" key="1">
    <citation type="submission" date="2019-02" db="EMBL/GenBank/DDBJ databases">
        <title>Deep-cultivation of Planctomycetes and their phenomic and genomic characterization uncovers novel biology.</title>
        <authorList>
            <person name="Wiegand S."/>
            <person name="Jogler M."/>
            <person name="Boedeker C."/>
            <person name="Pinto D."/>
            <person name="Vollmers J."/>
            <person name="Rivas-Marin E."/>
            <person name="Kohn T."/>
            <person name="Peeters S.H."/>
            <person name="Heuer A."/>
            <person name="Rast P."/>
            <person name="Oberbeckmann S."/>
            <person name="Bunk B."/>
            <person name="Jeske O."/>
            <person name="Meyerdierks A."/>
            <person name="Storesund J.E."/>
            <person name="Kallscheuer N."/>
            <person name="Luecker S."/>
            <person name="Lage O.M."/>
            <person name="Pohl T."/>
            <person name="Merkel B.J."/>
            <person name="Hornburger P."/>
            <person name="Mueller R.-W."/>
            <person name="Bruemmer F."/>
            <person name="Labrenz M."/>
            <person name="Spormann A.M."/>
            <person name="Op den Camp H."/>
            <person name="Overmann J."/>
            <person name="Amann R."/>
            <person name="Jetten M.S.M."/>
            <person name="Mascher T."/>
            <person name="Medema M.H."/>
            <person name="Devos D.P."/>
            <person name="Kaster A.-K."/>
            <person name="Ovreas L."/>
            <person name="Rohde M."/>
            <person name="Galperin M.Y."/>
            <person name="Jogler C."/>
        </authorList>
    </citation>
    <scope>NUCLEOTIDE SEQUENCE [LARGE SCALE GENOMIC DNA]</scope>
    <source>
        <strain evidence="12 13">Poly24</strain>
    </source>
</reference>
<organism evidence="12 13">
    <name type="scientific">Rosistilla carotiformis</name>
    <dbReference type="NCBI Taxonomy" id="2528017"/>
    <lineage>
        <taxon>Bacteria</taxon>
        <taxon>Pseudomonadati</taxon>
        <taxon>Planctomycetota</taxon>
        <taxon>Planctomycetia</taxon>
        <taxon>Pirellulales</taxon>
        <taxon>Pirellulaceae</taxon>
        <taxon>Rosistilla</taxon>
    </lineage>
</organism>
<dbReference type="KEGG" id="rcf:Poly24_20020"/>
<dbReference type="SUPFAM" id="SSF46557">
    <property type="entry name" value="GreA transcript cleavage protein, N-terminal domain"/>
    <property type="match status" value="1"/>
</dbReference>
<evidence type="ECO:0000256" key="1">
    <source>
        <dbReference type="ARBA" id="ARBA00008213"/>
    </source>
</evidence>
<dbReference type="InterPro" id="IPR036805">
    <property type="entry name" value="Tscrpt_elong_fac_GreA/B_N_sf"/>
</dbReference>
<feature type="domain" description="Transcription elongation factor GreA/GreB N-terminal" evidence="11">
    <location>
        <begin position="5"/>
        <end position="75"/>
    </location>
</feature>
<protein>
    <recommendedName>
        <fullName evidence="2 8">Transcription elongation factor GreA</fullName>
    </recommendedName>
    <alternativeName>
        <fullName evidence="7 8">Transcript cleavage factor GreA</fullName>
    </alternativeName>
</protein>
<dbReference type="InterPro" id="IPR022691">
    <property type="entry name" value="Tscrpt_elong_fac_GreA/B_N"/>
</dbReference>
<dbReference type="InterPro" id="IPR018151">
    <property type="entry name" value="TF_GreA/GreB_CS"/>
</dbReference>
<dbReference type="FunFam" id="3.10.50.30:FF:000001">
    <property type="entry name" value="Transcription elongation factor GreA"/>
    <property type="match status" value="1"/>
</dbReference>
<evidence type="ECO:0000313" key="13">
    <source>
        <dbReference type="Proteomes" id="UP000315082"/>
    </source>
</evidence>
<proteinExistence type="inferred from homology"/>
<keyword evidence="12" id="KW-0648">Protein biosynthesis</keyword>
<evidence type="ECO:0000256" key="3">
    <source>
        <dbReference type="ARBA" id="ARBA00023015"/>
    </source>
</evidence>
<dbReference type="Pfam" id="PF03449">
    <property type="entry name" value="GreA_GreB_N"/>
    <property type="match status" value="1"/>
</dbReference>
<dbReference type="OrthoDB" id="9808774at2"/>
<comment type="similarity">
    <text evidence="1 8 9">Belongs to the GreA/GreB family.</text>
</comment>
<dbReference type="InterPro" id="IPR001437">
    <property type="entry name" value="Tscrpt_elong_fac_GreA/B_C"/>
</dbReference>
<dbReference type="GO" id="GO:0003677">
    <property type="term" value="F:DNA binding"/>
    <property type="evidence" value="ECO:0007669"/>
    <property type="project" value="UniProtKB-UniRule"/>
</dbReference>
<dbReference type="PANTHER" id="PTHR30437">
    <property type="entry name" value="TRANSCRIPTION ELONGATION FACTOR GREA"/>
    <property type="match status" value="1"/>
</dbReference>
<evidence type="ECO:0000256" key="9">
    <source>
        <dbReference type="RuleBase" id="RU000556"/>
    </source>
</evidence>
<dbReference type="InterPro" id="IPR028624">
    <property type="entry name" value="Tscrpt_elong_fac_GreA/B"/>
</dbReference>
<keyword evidence="3 8" id="KW-0805">Transcription regulation</keyword>
<dbReference type="NCBIfam" id="TIGR01462">
    <property type="entry name" value="greA"/>
    <property type="match status" value="1"/>
</dbReference>
<dbReference type="PROSITE" id="PS00829">
    <property type="entry name" value="GREAB_1"/>
    <property type="match status" value="1"/>
</dbReference>
<dbReference type="NCBIfam" id="NF001263">
    <property type="entry name" value="PRK00226.1-4"/>
    <property type="match status" value="1"/>
</dbReference>
<dbReference type="InterPro" id="IPR023459">
    <property type="entry name" value="Tscrpt_elong_fac_GreA/B_fam"/>
</dbReference>
<comment type="function">
    <text evidence="6 8 9">Necessary for efficient RNA polymerase transcription elongation past template-encoded arresting sites. The arresting sites in DNA have the property of trapping a certain fraction of elongating RNA polymerases that pass through, resulting in locked ternary complexes. Cleavage of the nascent transcript by cleavage factors such as GreA or GreB allows the resumption of elongation from the new 3'terminus. GreA releases sequences of 2 to 3 nucleotides.</text>
</comment>
<evidence type="ECO:0000256" key="8">
    <source>
        <dbReference type="HAMAP-Rule" id="MF_00105"/>
    </source>
</evidence>
<sequence length="159" mass="17427">MSGSVPMTREGYNRLKAEVAHLEGVLMPDITEKLAAAREEGDLKENAEYHAQRENQGLLQAKINELKSKIARADIVDVSQLPKDEVVFGCKVTVKDLKYQDEEEFTLVGMGDDDLDAGKILVTSPIGQGLLGKKVGQVAEIDVPAGIQKFEVVKIEHPE</sequence>
<dbReference type="Gene3D" id="3.10.50.30">
    <property type="entry name" value="Transcription elongation factor, GreA/GreB, C-terminal domain"/>
    <property type="match status" value="1"/>
</dbReference>
<dbReference type="Proteomes" id="UP000315082">
    <property type="component" value="Chromosome"/>
</dbReference>